<dbReference type="PANTHER" id="PTHR33124">
    <property type="entry name" value="TRANSCRIPTION FACTOR IBH1-LIKE 1"/>
    <property type="match status" value="1"/>
</dbReference>
<proteinExistence type="predicted"/>
<dbReference type="PANTHER" id="PTHR33124:SF39">
    <property type="entry name" value="TRANSCRIPTION FACTOR UPBEAT1"/>
    <property type="match status" value="1"/>
</dbReference>
<keyword evidence="4" id="KW-0539">Nucleus</keyword>
<keyword evidence="2" id="KW-0805">Transcription regulation</keyword>
<evidence type="ECO:0000313" key="6">
    <source>
        <dbReference type="Proteomes" id="UP001497480"/>
    </source>
</evidence>
<dbReference type="InterPro" id="IPR044660">
    <property type="entry name" value="IBH1-like"/>
</dbReference>
<evidence type="ECO:0000256" key="1">
    <source>
        <dbReference type="ARBA" id="ARBA00004123"/>
    </source>
</evidence>
<protein>
    <recommendedName>
        <fullName evidence="7">Transcription factor UPBEAT1</fullName>
    </recommendedName>
</protein>
<keyword evidence="6" id="KW-1185">Reference proteome</keyword>
<evidence type="ECO:0000256" key="3">
    <source>
        <dbReference type="ARBA" id="ARBA00023163"/>
    </source>
</evidence>
<name>A0AAV1X359_LUPLU</name>
<accession>A0AAV1X359</accession>
<gene>
    <name evidence="5" type="ORF">LLUT_LOCUS17131</name>
</gene>
<dbReference type="AlphaFoldDB" id="A0AAV1X359"/>
<evidence type="ECO:0008006" key="7">
    <source>
        <dbReference type="Google" id="ProtNLM"/>
    </source>
</evidence>
<evidence type="ECO:0000256" key="2">
    <source>
        <dbReference type="ARBA" id="ARBA00023015"/>
    </source>
</evidence>
<dbReference type="EMBL" id="CAXHTB010000012">
    <property type="protein sequence ID" value="CAL0316071.1"/>
    <property type="molecule type" value="Genomic_DNA"/>
</dbReference>
<dbReference type="GO" id="GO:0005634">
    <property type="term" value="C:nucleus"/>
    <property type="evidence" value="ECO:0007669"/>
    <property type="project" value="UniProtKB-SubCell"/>
</dbReference>
<reference evidence="5 6" key="1">
    <citation type="submission" date="2024-03" db="EMBL/GenBank/DDBJ databases">
        <authorList>
            <person name="Martinez-Hernandez J."/>
        </authorList>
    </citation>
    <scope>NUCLEOTIDE SEQUENCE [LARGE SCALE GENOMIC DNA]</scope>
</reference>
<evidence type="ECO:0000313" key="5">
    <source>
        <dbReference type="EMBL" id="CAL0316071.1"/>
    </source>
</evidence>
<dbReference type="CDD" id="cd11444">
    <property type="entry name" value="bHLH_AtIBH1_like"/>
    <property type="match status" value="1"/>
</dbReference>
<comment type="subcellular location">
    <subcellularLocation>
        <location evidence="1">Nucleus</location>
    </subcellularLocation>
</comment>
<sequence>MGISSHPSFVSFSLKDMLQRTEDKRNSSSYGYLWSKVVATKSKKQKVIKKSVKGRRPIRIIMKRRGSYRRGVVNGIQKRVRTLKRLVPNSDSMGLDGLFRETADYILALQTRVEVMKVMVNVLTESDE</sequence>
<keyword evidence="3" id="KW-0804">Transcription</keyword>
<organism evidence="5 6">
    <name type="scientific">Lupinus luteus</name>
    <name type="common">European yellow lupine</name>
    <dbReference type="NCBI Taxonomy" id="3873"/>
    <lineage>
        <taxon>Eukaryota</taxon>
        <taxon>Viridiplantae</taxon>
        <taxon>Streptophyta</taxon>
        <taxon>Embryophyta</taxon>
        <taxon>Tracheophyta</taxon>
        <taxon>Spermatophyta</taxon>
        <taxon>Magnoliopsida</taxon>
        <taxon>eudicotyledons</taxon>
        <taxon>Gunneridae</taxon>
        <taxon>Pentapetalae</taxon>
        <taxon>rosids</taxon>
        <taxon>fabids</taxon>
        <taxon>Fabales</taxon>
        <taxon>Fabaceae</taxon>
        <taxon>Papilionoideae</taxon>
        <taxon>50 kb inversion clade</taxon>
        <taxon>genistoids sensu lato</taxon>
        <taxon>core genistoids</taxon>
        <taxon>Genisteae</taxon>
        <taxon>Lupinus</taxon>
    </lineage>
</organism>
<dbReference type="Proteomes" id="UP001497480">
    <property type="component" value="Unassembled WGS sequence"/>
</dbReference>
<comment type="caution">
    <text evidence="5">The sequence shown here is derived from an EMBL/GenBank/DDBJ whole genome shotgun (WGS) entry which is preliminary data.</text>
</comment>
<dbReference type="GO" id="GO:0006355">
    <property type="term" value="P:regulation of DNA-templated transcription"/>
    <property type="evidence" value="ECO:0007669"/>
    <property type="project" value="InterPro"/>
</dbReference>
<dbReference type="InterPro" id="IPR044549">
    <property type="entry name" value="bHLH_AtIBH1-like"/>
</dbReference>
<evidence type="ECO:0000256" key="4">
    <source>
        <dbReference type="ARBA" id="ARBA00023242"/>
    </source>
</evidence>